<dbReference type="SUPFAM" id="SSF50978">
    <property type="entry name" value="WD40 repeat-like"/>
    <property type="match status" value="1"/>
</dbReference>
<dbReference type="PROSITE" id="PS51396">
    <property type="entry name" value="PUL"/>
    <property type="match status" value="1"/>
</dbReference>
<evidence type="ECO:0008006" key="13">
    <source>
        <dbReference type="Google" id="ProtNLM"/>
    </source>
</evidence>
<protein>
    <recommendedName>
        <fullName evidence="13">Phospholipase A-2-activating protein</fullName>
    </recommendedName>
</protein>
<feature type="region of interest" description="Disordered" evidence="9">
    <location>
        <begin position="470"/>
        <end position="511"/>
    </location>
</feature>
<feature type="compositionally biased region" description="Low complexity" evidence="9">
    <location>
        <begin position="497"/>
        <end position="511"/>
    </location>
</feature>
<comment type="similarity">
    <text evidence="3">Belongs to the WD repeat PLAP family.</text>
</comment>
<dbReference type="GO" id="GO:0005634">
    <property type="term" value="C:nucleus"/>
    <property type="evidence" value="ECO:0007669"/>
    <property type="project" value="UniProtKB-SubCell"/>
</dbReference>
<feature type="repeat" description="WD" evidence="8">
    <location>
        <begin position="103"/>
        <end position="144"/>
    </location>
</feature>
<proteinExistence type="inferred from homology"/>
<feature type="repeat" description="WD" evidence="8">
    <location>
        <begin position="226"/>
        <end position="265"/>
    </location>
</feature>
<gene>
    <name evidence="12" type="ORF">g.12249</name>
</gene>
<evidence type="ECO:0000259" key="10">
    <source>
        <dbReference type="PROSITE" id="PS51394"/>
    </source>
</evidence>
<dbReference type="Gene3D" id="3.10.20.870">
    <property type="entry name" value="PFU (PLAA family ubiquitin binding), C-terminal domain"/>
    <property type="match status" value="1"/>
</dbReference>
<keyword evidence="6" id="KW-0677">Repeat</keyword>
<dbReference type="SMART" id="SM00320">
    <property type="entry name" value="WD40"/>
    <property type="match status" value="7"/>
</dbReference>
<dbReference type="InterPro" id="IPR036322">
    <property type="entry name" value="WD40_repeat_dom_sf"/>
</dbReference>
<dbReference type="GO" id="GO:0005737">
    <property type="term" value="C:cytoplasm"/>
    <property type="evidence" value="ECO:0007669"/>
    <property type="project" value="UniProtKB-SubCell"/>
</dbReference>
<dbReference type="PROSITE" id="PS50082">
    <property type="entry name" value="WD_REPEATS_2"/>
    <property type="match status" value="3"/>
</dbReference>
<organism evidence="12">
    <name type="scientific">Clastoptera arizonana</name>
    <name type="common">Arizona spittle bug</name>
    <dbReference type="NCBI Taxonomy" id="38151"/>
    <lineage>
        <taxon>Eukaryota</taxon>
        <taxon>Metazoa</taxon>
        <taxon>Ecdysozoa</taxon>
        <taxon>Arthropoda</taxon>
        <taxon>Hexapoda</taxon>
        <taxon>Insecta</taxon>
        <taxon>Pterygota</taxon>
        <taxon>Neoptera</taxon>
        <taxon>Paraneoptera</taxon>
        <taxon>Hemiptera</taxon>
        <taxon>Auchenorrhyncha</taxon>
        <taxon>Cercopoidea</taxon>
        <taxon>Clastopteridae</taxon>
        <taxon>Clastoptera</taxon>
    </lineage>
</organism>
<dbReference type="AlphaFoldDB" id="A0A1B6D825"/>
<evidence type="ECO:0000256" key="5">
    <source>
        <dbReference type="ARBA" id="ARBA00022574"/>
    </source>
</evidence>
<dbReference type="CDD" id="cd00200">
    <property type="entry name" value="WD40"/>
    <property type="match status" value="1"/>
</dbReference>
<dbReference type="PANTHER" id="PTHR19849">
    <property type="entry name" value="PHOSPHOLIPASE A-2-ACTIVATING PROTEIN"/>
    <property type="match status" value="1"/>
</dbReference>
<evidence type="ECO:0000256" key="3">
    <source>
        <dbReference type="ARBA" id="ARBA00008495"/>
    </source>
</evidence>
<evidence type="ECO:0000256" key="7">
    <source>
        <dbReference type="ARBA" id="ARBA00023242"/>
    </source>
</evidence>
<evidence type="ECO:0000256" key="9">
    <source>
        <dbReference type="SAM" id="MobiDB-lite"/>
    </source>
</evidence>
<dbReference type="Pfam" id="PF09070">
    <property type="entry name" value="PFU"/>
    <property type="match status" value="1"/>
</dbReference>
<dbReference type="InterPro" id="IPR011989">
    <property type="entry name" value="ARM-like"/>
</dbReference>
<keyword evidence="7" id="KW-0539">Nucleus</keyword>
<sequence length="702" mass="77157">MPYKLSAVLFGHSMDVRAIAVIPSKSYIISTSRDKTAKIWKPNGFNNGYVEDATLRGHTSFVSCVCVLPPSNIYKEGLIMTGGCDNNICAFRFESLSNPTFILQGHKENVCCLTAGASPGFFLSSSWDKTAKVWSVQEEKCILTLTGHESSVWSVIQLTSGFIITGSADKTIRVYFPDGTYQRTITGHTDCVRGLAPINENTFYSCANDATIRKWNAQTGENLGILYGHSHYIYSISVLGNLMVSGGEDKAVRIWQSDNPEILTLPSQSIWAVACLPNLDIVTGSNDGVVRIFSADPKRQADKTLQAQFAQEVAAFSKTTDQEIGGIKISDLPGKETLYEPGQTDGQTKIINEGNVVVCYSWSMAENKWNKIGDVTGAQGQAGKQLYNGREYDYVFSVDIEDGKPPLKLPYNTGEDPWVVAQEFIHKNNLSQHFLEQVANFIIKNSTENKPVTTGNAQYTDPFTGGARYIPGGSANSSSSATDPFTGSNRYVPTGQNSTSTSTPNSTVHSNTNKNFFPQNTYLRFEQANVKVILEKLEEFNAKCCDRGQSFDKNALEEVIKLCNADALVSNSAVDTLKSLLNWPEGIVFPVLDITRLAIRNSDVNTVLCSGSYGNQMFSILKKYLAREALSANQMLVLRIISNMLSHRAGEALVIENRQYLLAVIRELVSPNASKNLQVALATLLLNLTVGFVRQHDERCQA</sequence>
<feature type="repeat" description="WD" evidence="8">
    <location>
        <begin position="9"/>
        <end position="41"/>
    </location>
</feature>
<evidence type="ECO:0000256" key="4">
    <source>
        <dbReference type="ARBA" id="ARBA00022490"/>
    </source>
</evidence>
<dbReference type="Gene3D" id="1.25.10.10">
    <property type="entry name" value="Leucine-rich Repeat Variant"/>
    <property type="match status" value="1"/>
</dbReference>
<feature type="domain" description="PFU" evidence="10">
    <location>
        <begin position="361"/>
        <end position="456"/>
    </location>
</feature>
<dbReference type="InterPro" id="IPR001680">
    <property type="entry name" value="WD40_rpt"/>
</dbReference>
<evidence type="ECO:0000313" key="12">
    <source>
        <dbReference type="EMBL" id="JAS21839.1"/>
    </source>
</evidence>
<dbReference type="PROSITE" id="PS51394">
    <property type="entry name" value="PFU"/>
    <property type="match status" value="1"/>
</dbReference>
<dbReference type="EMBL" id="GEDC01015459">
    <property type="protein sequence ID" value="JAS21839.1"/>
    <property type="molecule type" value="Transcribed_RNA"/>
</dbReference>
<dbReference type="GO" id="GO:0010992">
    <property type="term" value="P:ubiquitin recycling"/>
    <property type="evidence" value="ECO:0007669"/>
    <property type="project" value="TreeGrafter"/>
</dbReference>
<dbReference type="PROSITE" id="PS50294">
    <property type="entry name" value="WD_REPEATS_REGION"/>
    <property type="match status" value="3"/>
</dbReference>
<dbReference type="Pfam" id="PF08324">
    <property type="entry name" value="PUL"/>
    <property type="match status" value="1"/>
</dbReference>
<keyword evidence="5 8" id="KW-0853">WD repeat</keyword>
<keyword evidence="4" id="KW-0963">Cytoplasm</keyword>
<evidence type="ECO:0000256" key="8">
    <source>
        <dbReference type="PROSITE-ProRule" id="PRU00221"/>
    </source>
</evidence>
<dbReference type="Gene3D" id="2.130.10.10">
    <property type="entry name" value="YVTN repeat-like/Quinoprotein amine dehydrogenase"/>
    <property type="match status" value="1"/>
</dbReference>
<dbReference type="InterPro" id="IPR015943">
    <property type="entry name" value="WD40/YVTN_repeat-like_dom_sf"/>
</dbReference>
<dbReference type="Pfam" id="PF00400">
    <property type="entry name" value="WD40"/>
    <property type="match status" value="7"/>
</dbReference>
<evidence type="ECO:0000256" key="6">
    <source>
        <dbReference type="ARBA" id="ARBA00022737"/>
    </source>
</evidence>
<feature type="domain" description="PUL" evidence="11">
    <location>
        <begin position="515"/>
        <end position="702"/>
    </location>
</feature>
<feature type="compositionally biased region" description="Polar residues" evidence="9">
    <location>
        <begin position="474"/>
        <end position="496"/>
    </location>
</feature>
<dbReference type="InterPro" id="IPR038122">
    <property type="entry name" value="PFU_sf"/>
</dbReference>
<dbReference type="PANTHER" id="PTHR19849:SF0">
    <property type="entry name" value="PHOSPHOLIPASE A-2-ACTIVATING PROTEIN"/>
    <property type="match status" value="1"/>
</dbReference>
<feature type="non-terminal residue" evidence="12">
    <location>
        <position position="702"/>
    </location>
</feature>
<evidence type="ECO:0000256" key="2">
    <source>
        <dbReference type="ARBA" id="ARBA00004496"/>
    </source>
</evidence>
<evidence type="ECO:0000259" key="11">
    <source>
        <dbReference type="PROSITE" id="PS51396"/>
    </source>
</evidence>
<dbReference type="GO" id="GO:0043130">
    <property type="term" value="F:ubiquitin binding"/>
    <property type="evidence" value="ECO:0007669"/>
    <property type="project" value="TreeGrafter"/>
</dbReference>
<dbReference type="InterPro" id="IPR013535">
    <property type="entry name" value="PUL_dom"/>
</dbReference>
<reference evidence="12" key="1">
    <citation type="submission" date="2015-12" db="EMBL/GenBank/DDBJ databases">
        <title>De novo transcriptome assembly of four potential Pierce s Disease insect vectors from Arizona vineyards.</title>
        <authorList>
            <person name="Tassone E.E."/>
        </authorList>
    </citation>
    <scope>NUCLEOTIDE SEQUENCE</scope>
</reference>
<dbReference type="InterPro" id="IPR015155">
    <property type="entry name" value="PFU"/>
</dbReference>
<accession>A0A1B6D825</accession>
<dbReference type="GO" id="GO:0043161">
    <property type="term" value="P:proteasome-mediated ubiquitin-dependent protein catabolic process"/>
    <property type="evidence" value="ECO:0007669"/>
    <property type="project" value="TreeGrafter"/>
</dbReference>
<dbReference type="FunFam" id="2.130.10.10:FF:000175">
    <property type="entry name" value="Phospholipase A-2-activating protein"/>
    <property type="match status" value="1"/>
</dbReference>
<comment type="subcellular location">
    <subcellularLocation>
        <location evidence="2">Cytoplasm</location>
    </subcellularLocation>
    <subcellularLocation>
        <location evidence="1">Nucleus</location>
    </subcellularLocation>
</comment>
<evidence type="ECO:0000256" key="1">
    <source>
        <dbReference type="ARBA" id="ARBA00004123"/>
    </source>
</evidence>
<name>A0A1B6D825_9HEMI</name>